<evidence type="ECO:0008006" key="3">
    <source>
        <dbReference type="Google" id="ProtNLM"/>
    </source>
</evidence>
<organism evidence="1 2">
    <name type="scientific">Yoonia rhodophyticola</name>
    <dbReference type="NCBI Taxonomy" id="3137370"/>
    <lineage>
        <taxon>Bacteria</taxon>
        <taxon>Pseudomonadati</taxon>
        <taxon>Pseudomonadota</taxon>
        <taxon>Alphaproteobacteria</taxon>
        <taxon>Rhodobacterales</taxon>
        <taxon>Paracoccaceae</taxon>
        <taxon>Yoonia</taxon>
    </lineage>
</organism>
<protein>
    <recommendedName>
        <fullName evidence="3">Dihydroorotate dehydrogenase</fullName>
    </recommendedName>
</protein>
<proteinExistence type="predicted"/>
<reference evidence="1 2" key="2">
    <citation type="submission" date="2024-08" db="EMBL/GenBank/DDBJ databases">
        <title>Phylogenomic analyses of a clade within the roseobacter group suggest taxonomic reassignments of species of the genera Aestuariivita, Citreicella, Loktanella, Nautella, Pelagibaca, Ruegeria, Thalassobius, Thiobacimonas and Tropicibacter, and the proposal o.</title>
        <authorList>
            <person name="Jeon C.O."/>
        </authorList>
    </citation>
    <scope>NUCLEOTIDE SEQUENCE [LARGE SCALE GENOMIC DNA]</scope>
    <source>
        <strain evidence="1 2">SS1-5</strain>
    </source>
</reference>
<dbReference type="EMBL" id="CP151767">
    <property type="protein sequence ID" value="XFU26563.1"/>
    <property type="molecule type" value="Genomic_DNA"/>
</dbReference>
<keyword evidence="2" id="KW-1185">Reference proteome</keyword>
<dbReference type="Proteomes" id="UP001470809">
    <property type="component" value="Chromosome"/>
</dbReference>
<accession>A0ABZ3JCE9</accession>
<sequence>MTDPNDKWLDAILDDARDARPQVPDALMARVLADAAAAHAPPEPVMSNAPRGWAAIAQLLGGMPALGGLATAAVAGLWLGIAPPPVIETFSAGLFGDTVSVNILEVDDFILAGDIADG</sequence>
<evidence type="ECO:0000313" key="1">
    <source>
        <dbReference type="EMBL" id="XFU26563.1"/>
    </source>
</evidence>
<evidence type="ECO:0000313" key="2">
    <source>
        <dbReference type="Proteomes" id="UP001470809"/>
    </source>
</evidence>
<dbReference type="RefSeq" id="WP_373635276.1">
    <property type="nucleotide sequence ID" value="NZ_CP151767.2"/>
</dbReference>
<gene>
    <name evidence="1" type="ORF">AABB31_23410</name>
</gene>
<reference evidence="2" key="1">
    <citation type="submission" date="2024-04" db="EMBL/GenBank/DDBJ databases">
        <title>Phylogenomic analyses of a clade within the roseobacter group suggest taxonomic reassignments of species of the genera Aestuariivita, Citreicella, Loktanella, Nautella, Pelagibaca, Ruegeria, Thalassobius, Thiobacimonas and Tropicibacter, and the proposal o.</title>
        <authorList>
            <person name="Jeon C.O."/>
        </authorList>
    </citation>
    <scope>NUCLEOTIDE SEQUENCE [LARGE SCALE GENOMIC DNA]</scope>
    <source>
        <strain evidence="2">SS1-5</strain>
    </source>
</reference>
<name>A0ABZ3JCE9_9RHOB</name>